<dbReference type="VEuPathDB" id="ToxoDB:LOC34621122"/>
<reference evidence="8 9" key="1">
    <citation type="journal article" date="2016" name="BMC Genomics">
        <title>Comparative genomics reveals Cyclospora cayetanensis possesses coccidia-like metabolism and invasion components but unique surface antigens.</title>
        <authorList>
            <person name="Liu S."/>
            <person name="Wang L."/>
            <person name="Zheng H."/>
            <person name="Xu Z."/>
            <person name="Roellig D.M."/>
            <person name="Li N."/>
            <person name="Frace M.A."/>
            <person name="Tang K."/>
            <person name="Arrowood M.J."/>
            <person name="Moss D.M."/>
            <person name="Zhang L."/>
            <person name="Feng Y."/>
            <person name="Xiao L."/>
        </authorList>
    </citation>
    <scope>NUCLEOTIDE SEQUENCE [LARGE SCALE GENOMIC DNA]</scope>
    <source>
        <strain evidence="8 9">CHN_HEN01</strain>
    </source>
</reference>
<dbReference type="EMBL" id="JROU02000786">
    <property type="protein sequence ID" value="OEH78294.1"/>
    <property type="molecule type" value="Genomic_DNA"/>
</dbReference>
<evidence type="ECO:0000256" key="3">
    <source>
        <dbReference type="ARBA" id="ARBA00022679"/>
    </source>
</evidence>
<dbReference type="InterPro" id="IPR029063">
    <property type="entry name" value="SAM-dependent_MTases_sf"/>
</dbReference>
<feature type="binding site" evidence="7">
    <location>
        <position position="218"/>
    </location>
    <ligand>
        <name>S-adenosyl-L-methionine</name>
        <dbReference type="ChEBI" id="CHEBI:59789"/>
    </ligand>
</feature>
<evidence type="ECO:0000256" key="5">
    <source>
        <dbReference type="ARBA" id="ARBA00022694"/>
    </source>
</evidence>
<keyword evidence="1 7" id="KW-0963">Cytoplasm</keyword>
<dbReference type="GO" id="GO:0002181">
    <property type="term" value="P:cytoplasmic translation"/>
    <property type="evidence" value="ECO:0007669"/>
    <property type="project" value="UniProtKB-UniRule"/>
</dbReference>
<evidence type="ECO:0000256" key="6">
    <source>
        <dbReference type="ARBA" id="ARBA00048902"/>
    </source>
</evidence>
<comment type="subcellular location">
    <subcellularLocation>
        <location evidence="7">Cytoplasm</location>
    </subcellularLocation>
</comment>
<feature type="active site" description="Proton acceptor" evidence="7">
    <location>
        <position position="283"/>
    </location>
</feature>
<feature type="binding site" evidence="7">
    <location>
        <position position="126"/>
    </location>
    <ligand>
        <name>S-adenosyl-L-methionine</name>
        <dbReference type="ChEBI" id="CHEBI:59789"/>
    </ligand>
</feature>
<dbReference type="Pfam" id="PF01728">
    <property type="entry name" value="FtsJ"/>
    <property type="match status" value="1"/>
</dbReference>
<dbReference type="GeneID" id="34621122"/>
<feature type="binding site" evidence="7">
    <location>
        <position position="124"/>
    </location>
    <ligand>
        <name>S-adenosyl-L-methionine</name>
        <dbReference type="ChEBI" id="CHEBI:59789"/>
    </ligand>
</feature>
<organism evidence="8 9">
    <name type="scientific">Cyclospora cayetanensis</name>
    <dbReference type="NCBI Taxonomy" id="88456"/>
    <lineage>
        <taxon>Eukaryota</taxon>
        <taxon>Sar</taxon>
        <taxon>Alveolata</taxon>
        <taxon>Apicomplexa</taxon>
        <taxon>Conoidasida</taxon>
        <taxon>Coccidia</taxon>
        <taxon>Eucoccidiorida</taxon>
        <taxon>Eimeriorina</taxon>
        <taxon>Eimeriidae</taxon>
        <taxon>Cyclospora</taxon>
    </lineage>
</organism>
<dbReference type="GO" id="GO:0005737">
    <property type="term" value="C:cytoplasm"/>
    <property type="evidence" value="ECO:0007669"/>
    <property type="project" value="UniProtKB-SubCell"/>
</dbReference>
<dbReference type="Proteomes" id="UP000095192">
    <property type="component" value="Unassembled WGS sequence"/>
</dbReference>
<evidence type="ECO:0000313" key="9">
    <source>
        <dbReference type="Proteomes" id="UP000095192"/>
    </source>
</evidence>
<dbReference type="InterPro" id="IPR002877">
    <property type="entry name" value="RNA_MeTrfase_FtsJ_dom"/>
</dbReference>
<protein>
    <recommendedName>
        <fullName evidence="7">Putative tRNA (cytidine(32)/guanosine(34)-2'-O)-methyltransferase</fullName>
        <ecNumber evidence="7">2.1.1.205</ecNumber>
    </recommendedName>
    <alternativeName>
        <fullName evidence="7">2'-O-ribose RNA methyltransferase TRM7 homolog</fullName>
    </alternativeName>
</protein>
<dbReference type="InterPro" id="IPR028590">
    <property type="entry name" value="RNA_methyltr_E_TRM7"/>
</dbReference>
<keyword evidence="2 7" id="KW-0489">Methyltransferase</keyword>
<sequence>MGRISRDRRDIYYRRAKEEGFRARSAYKLLQLDDELHFLSPPKIVRSYSSSGDSSGSSDEEPDSNRCHWPSCVAETGEDTSSGEAPPSAEATSHSGTDADLKAAMGQSVWDYPHRAVDLCAAPGSWTQVLRRRLWQNYELKLADYNSQLQRQQQQGLKRSSGESTDSTASGKSSSAAGSGHALSADATSLSPPDPPMIVAVDLQELAPVPGVFMLKGDITHASTSEAILSFFKHQPADLVVCDGAPDVTGMRDIDEFIQMQLLLAALGTASQVLRPGGTFVCKIFRGEQAALLYMQLMALFADVRCCKPAASRSSSVEAFVVCRGFSPDLKSLSSISRISERKEGEALEGEDSDKVEMRQATMPESHCTTARKEKDIDDLWGEQVIGQLVPFLSCGDIRYMDADRNYNLSKCAYTPKPPTQSPTHPAYELAVLRKKGLLSP</sequence>
<dbReference type="PANTHER" id="PTHR10920:SF12">
    <property type="entry name" value="TRNA (CYTIDINE(32)_GUANOSINE(34)-2'-O)-METHYLTRANSFERASE-RELATED"/>
    <property type="match status" value="1"/>
</dbReference>
<comment type="similarity">
    <text evidence="7">Belongs to the class I-like SAM-binding methyltransferase superfamily. RNA methyltransferase RlmE family. TRM7 subfamily.</text>
</comment>
<dbReference type="GO" id="GO:0002128">
    <property type="term" value="P:tRNA nucleoside ribose methylation"/>
    <property type="evidence" value="ECO:0007669"/>
    <property type="project" value="UniProtKB-UniRule"/>
</dbReference>
<keyword evidence="9" id="KW-1185">Reference proteome</keyword>
<comment type="function">
    <text evidence="7">Methylates the 2'-O-ribose of nucleotides at positions 32 and 34 of the tRNA anticodon loop of substrate tRNAs.</text>
</comment>
<accession>A0A1D3D4E3</accession>
<gene>
    <name evidence="8" type="ORF">cyc_04615</name>
</gene>
<dbReference type="Gene3D" id="3.40.50.150">
    <property type="entry name" value="Vaccinia Virus protein VP39"/>
    <property type="match status" value="1"/>
</dbReference>
<dbReference type="EC" id="2.1.1.205" evidence="7"/>
<dbReference type="AlphaFoldDB" id="A0A1D3D4E3"/>
<dbReference type="InterPro" id="IPR015507">
    <property type="entry name" value="rRNA-MeTfrase_E"/>
</dbReference>
<evidence type="ECO:0000256" key="4">
    <source>
        <dbReference type="ARBA" id="ARBA00022691"/>
    </source>
</evidence>
<keyword evidence="5 7" id="KW-0819">tRNA processing</keyword>
<dbReference type="VEuPathDB" id="ToxoDB:cyc_04615"/>
<name>A0A1D3D4E3_9EIME</name>
<comment type="catalytic activity">
    <reaction evidence="6 7">
        <text>cytidine(32)/guanosine(34) in tRNA + 2 S-adenosyl-L-methionine = 2'-O-methylcytidine(32)/2'-O-methylguanosine(34) in tRNA + 2 S-adenosyl-L-homocysteine + 2 H(+)</text>
        <dbReference type="Rhea" id="RHEA:42396"/>
        <dbReference type="Rhea" id="RHEA-COMP:10246"/>
        <dbReference type="Rhea" id="RHEA-COMP:10247"/>
        <dbReference type="ChEBI" id="CHEBI:15378"/>
        <dbReference type="ChEBI" id="CHEBI:57856"/>
        <dbReference type="ChEBI" id="CHEBI:59789"/>
        <dbReference type="ChEBI" id="CHEBI:74269"/>
        <dbReference type="ChEBI" id="CHEBI:74445"/>
        <dbReference type="ChEBI" id="CHEBI:74495"/>
        <dbReference type="ChEBI" id="CHEBI:82748"/>
        <dbReference type="EC" id="2.1.1.205"/>
    </reaction>
</comment>
<dbReference type="InterPro" id="IPR050082">
    <property type="entry name" value="RNA_methyltr_RlmE"/>
</dbReference>
<dbReference type="PANTHER" id="PTHR10920">
    <property type="entry name" value="RIBOSOMAL RNA METHYLTRANSFERASE"/>
    <property type="match status" value="1"/>
</dbReference>
<evidence type="ECO:0000313" key="8">
    <source>
        <dbReference type="EMBL" id="OEH78294.1"/>
    </source>
</evidence>
<evidence type="ECO:0000256" key="1">
    <source>
        <dbReference type="ARBA" id="ARBA00022490"/>
    </source>
</evidence>
<dbReference type="HAMAP" id="MF_01547">
    <property type="entry name" value="RNA_methyltr_E"/>
    <property type="match status" value="1"/>
</dbReference>
<evidence type="ECO:0000256" key="7">
    <source>
        <dbReference type="HAMAP-Rule" id="MF_03162"/>
    </source>
</evidence>
<feature type="binding site" evidence="7">
    <location>
        <position position="243"/>
    </location>
    <ligand>
        <name>S-adenosyl-L-methionine</name>
        <dbReference type="ChEBI" id="CHEBI:59789"/>
    </ligand>
</feature>
<evidence type="ECO:0000256" key="2">
    <source>
        <dbReference type="ARBA" id="ARBA00022603"/>
    </source>
</evidence>
<dbReference type="SUPFAM" id="SSF53335">
    <property type="entry name" value="S-adenosyl-L-methionine-dependent methyltransferases"/>
    <property type="match status" value="1"/>
</dbReference>
<dbReference type="CDD" id="cd02440">
    <property type="entry name" value="AdoMet_MTases"/>
    <property type="match status" value="1"/>
</dbReference>
<dbReference type="GO" id="GO:0106340">
    <property type="term" value="F:tRNA (guanosine(34)-2'-O)-methyltransferase activity"/>
    <property type="evidence" value="ECO:0007669"/>
    <property type="project" value="UniProtKB-ARBA"/>
</dbReference>
<dbReference type="HAMAP" id="MF_03162">
    <property type="entry name" value="RNA_methyltr_E_TRM7"/>
    <property type="match status" value="1"/>
</dbReference>
<comment type="caution">
    <text evidence="8">The sequence shown here is derived from an EMBL/GenBank/DDBJ whole genome shotgun (WGS) entry which is preliminary data.</text>
</comment>
<feature type="binding site" evidence="7">
    <location>
        <position position="202"/>
    </location>
    <ligand>
        <name>S-adenosyl-L-methionine</name>
        <dbReference type="ChEBI" id="CHEBI:59789"/>
    </ligand>
</feature>
<proteinExistence type="inferred from homology"/>
<keyword evidence="3 7" id="KW-0808">Transferase</keyword>
<dbReference type="OrthoDB" id="289250at2759"/>
<keyword evidence="4 7" id="KW-0949">S-adenosyl-L-methionine</keyword>